<reference evidence="2" key="2">
    <citation type="submission" date="2020-05" db="UniProtKB">
        <authorList>
            <consortium name="EnsemblMetazoa"/>
        </authorList>
    </citation>
    <scope>IDENTIFICATION</scope>
    <source>
        <strain evidence="2">Indian</strain>
    </source>
</reference>
<feature type="region of interest" description="Disordered" evidence="1">
    <location>
        <begin position="1303"/>
        <end position="1601"/>
    </location>
</feature>
<feature type="compositionally biased region" description="Acidic residues" evidence="1">
    <location>
        <begin position="864"/>
        <end position="874"/>
    </location>
</feature>
<feature type="compositionally biased region" description="Polar residues" evidence="1">
    <location>
        <begin position="1160"/>
        <end position="1174"/>
    </location>
</feature>
<feature type="compositionally biased region" description="Low complexity" evidence="1">
    <location>
        <begin position="1418"/>
        <end position="1427"/>
    </location>
</feature>
<feature type="compositionally biased region" description="Basic and acidic residues" evidence="1">
    <location>
        <begin position="1225"/>
        <end position="1239"/>
    </location>
</feature>
<feature type="compositionally biased region" description="Polar residues" evidence="1">
    <location>
        <begin position="336"/>
        <end position="364"/>
    </location>
</feature>
<feature type="region of interest" description="Disordered" evidence="1">
    <location>
        <begin position="1214"/>
        <end position="1280"/>
    </location>
</feature>
<sequence>MNQDEDVPTRVTRGALRRRSVDQEATPQKPAGAAVSVTPKKTNSTTKRSTALNAIQESDGGRPSTPIVGRTTRRRMSETIDTPTSLPNKLVQNLKEAESTSSEPGRRSRNTSLTEENLNELNATYEGNSTTLTTRSRTPARLRASHEALASIGSPQPVIGVRRSTRRNSITSDDGNSSVQSLPVTGSKLGPSVRALKDDTIIEEDDRDDRAESVSSDTSTRQTRAQSALSTVSLSAASPRSSPASPVLSIKGESTPPRVSKTPRVAITPLSLSKPSPRSKNVSFSEGSIRDDHQSSLPKTPTSLSKEMFVVVEDLRNSSELKGASPRVAAAVNASPKMSQKKSTLVQSNASPQRENMDSENQPLNETVMSASKDKMNDSTTSMIAAENDERAEGATTVHDVSGIEVLDAAVKDTTIATAVEANDTVVNDNSRMANKSLSEENKFSSSWSQSVRRSATKGIDEYSVRKQEEQARLEEEKATLQQASLDSSLKTRSPVTKQQLKEEEDEEEEETVDLIEEEEETRPHNEFVDDEALEMEDYQSCDSMDSELRKEMAENEIPEQGEDLGSEDTDENDEPEDEDDDGNDSWIVSDGDGEEMEPMEEDELLQSSNDDEVLSVVDESAGSASKQPNKATRRRRRIVDPVDDSDEEEKPASPAKSPKRNTANIRRSATPALSGEKENLTPVKKTDTSDSNDVVRPVEKTTPSVKSASMAASDVGEEKEPSLGVQTTPTVGIKSPKKVDLKSPSPVTTVTPKKAGDKKEAVSVSDVEQDAKDCSTVMFEDVDKNEETDQQIGEEEMEIGDTSALSTSLSKSPKKPIMSRKSFPANAEHMAKPQVAVVAAGARKSLPASAKLLTTDEKTDAVENVEEIDENSQDEPSSSPEQKKTQNESLAVEVTLDQPKPDASNAGRKSMPPVSLVSAQFYIGAAKKRNTIAGSDTNAVTSTPKQVAKELASPGKNKKEKKTVAADGTSVVPNPFALAKGGKLKSRVSLDSSVAAATGQQQAAKKARLSLPSQLGKEDSLSQPEPASQQPEPMEVDDVVPNEENDVANGEEANESQTDDETAEDDDDAVQEVQSDEKHRTKVPKPKPKALEDYDLANILVRCNEFVREDKERKKQLASVLRKKKEEKKKLRELEKQQELEAARTAAVSAQAANKDDPNSTNASTGNDSTAQGEESLKKKKKRKPKKVNYVLEELAETKKERMEQALRRKLEVIERRKQRKKERQLEKKIHQDKENGHDGGGNGAMVAASGIGAKLEKMKKKQKSKLAKQEKEKSSEPPVRVALSAFAVFNEITTVNNQMELSRPSVATKEGKLIKADHAPAEKKQQLKPAEQATKTVDSVEKAPTESPYAKKKQIVDEQLEEADRKMDALASDQSAASSSLSKDANKVSKKQKKKLAAATTSSKGGESESRKEVVEVTAEPAEPTTKPEKAKEKKVKEQQVAELTSNESDPGTVPKQKKSKKITENGESAPRKEIVEVIPAPAEPAAKVENPKVKKVKEQLAKFASHEADPGTVPKQKKTKKIKQMEAGEENLPSAMDNRSAEPETTGSNVKKGNKKLASQTSEPTAAVPAKKRKRDQLGDGSSLASTPRPAKHTKLRVLQRIESGGFFEESVTPDKVRAKRNFGFDERQATPAKQLGFRVSSLLPTGQDELRNIATSSKKPSKDGRKPSKFGDAVAAERNASLPLPVWTSSGVFLELDEGGSGERKKTQKSMPPTSNAATETGYIQLKTQSNGDFSLKKLRSGPAADKPHRVDPATASQSLLNFKRQQLLEKTAHLRDKKKSHRV</sequence>
<feature type="compositionally biased region" description="Basic and acidic residues" evidence="1">
    <location>
        <begin position="1408"/>
        <end position="1417"/>
    </location>
</feature>
<feature type="compositionally biased region" description="Polar residues" evidence="1">
    <location>
        <begin position="79"/>
        <end position="91"/>
    </location>
</feature>
<feature type="compositionally biased region" description="Acidic residues" evidence="1">
    <location>
        <begin position="592"/>
        <end position="614"/>
    </location>
</feature>
<feature type="compositionally biased region" description="Basic and acidic residues" evidence="1">
    <location>
        <begin position="1464"/>
        <end position="1478"/>
    </location>
</feature>
<proteinExistence type="predicted"/>
<feature type="compositionally biased region" description="Polar residues" evidence="1">
    <location>
        <begin position="1759"/>
        <end position="1769"/>
    </location>
</feature>
<dbReference type="EnsemblMetazoa" id="ASTEI08679-RA">
    <property type="protein sequence ID" value="ASTEI08679-PA"/>
    <property type="gene ID" value="ASTEI08679"/>
</dbReference>
<feature type="compositionally biased region" description="Basic and acidic residues" evidence="1">
    <location>
        <begin position="1492"/>
        <end position="1512"/>
    </location>
</feature>
<accession>A0A182YJP3</accession>
<feature type="compositionally biased region" description="Low complexity" evidence="1">
    <location>
        <begin position="996"/>
        <end position="1005"/>
    </location>
</feature>
<dbReference type="STRING" id="30069.A0A182YJP3"/>
<feature type="compositionally biased region" description="Acidic residues" evidence="1">
    <location>
        <begin position="503"/>
        <end position="521"/>
    </location>
</feature>
<feature type="compositionally biased region" description="Low complexity" evidence="1">
    <location>
        <begin position="269"/>
        <end position="280"/>
    </location>
</feature>
<feature type="compositionally biased region" description="Polar residues" evidence="1">
    <location>
        <begin position="213"/>
        <end position="224"/>
    </location>
</feature>
<feature type="compositionally biased region" description="Acidic residues" evidence="1">
    <location>
        <begin position="1035"/>
        <end position="1047"/>
    </location>
</feature>
<feature type="compositionally biased region" description="Polar residues" evidence="1">
    <location>
        <begin position="1713"/>
        <end position="1723"/>
    </location>
</feature>
<dbReference type="Proteomes" id="UP000076408">
    <property type="component" value="Unassembled WGS sequence"/>
</dbReference>
<protein>
    <submittedName>
        <fullName evidence="2">Uncharacterized protein</fullName>
    </submittedName>
</protein>
<feature type="compositionally biased region" description="Polar residues" evidence="1">
    <location>
        <begin position="167"/>
        <end position="184"/>
    </location>
</feature>
<feature type="compositionally biased region" description="Low complexity" evidence="1">
    <location>
        <begin position="1144"/>
        <end position="1154"/>
    </location>
</feature>
<feature type="compositionally biased region" description="Low complexity" evidence="1">
    <location>
        <begin position="1371"/>
        <end position="1385"/>
    </location>
</feature>
<feature type="compositionally biased region" description="Acidic residues" evidence="1">
    <location>
        <begin position="789"/>
        <end position="800"/>
    </location>
</feature>
<feature type="compositionally biased region" description="Basic and acidic residues" evidence="1">
    <location>
        <begin position="1311"/>
        <end position="1327"/>
    </location>
</feature>
<feature type="region of interest" description="Disordered" evidence="1">
    <location>
        <begin position="1"/>
        <end position="115"/>
    </location>
</feature>
<feature type="region of interest" description="Disordered" evidence="1">
    <location>
        <begin position="848"/>
        <end position="913"/>
    </location>
</feature>
<feature type="compositionally biased region" description="Low complexity" evidence="1">
    <location>
        <begin position="445"/>
        <end position="454"/>
    </location>
</feature>
<feature type="compositionally biased region" description="Polar residues" evidence="1">
    <location>
        <begin position="39"/>
        <end position="56"/>
    </location>
</feature>
<evidence type="ECO:0000256" key="1">
    <source>
        <dbReference type="SAM" id="MobiDB-lite"/>
    </source>
</evidence>
<feature type="region of interest" description="Disordered" evidence="1">
    <location>
        <begin position="933"/>
        <end position="1097"/>
    </location>
</feature>
<feature type="region of interest" description="Disordered" evidence="1">
    <location>
        <begin position="167"/>
        <end position="302"/>
    </location>
</feature>
<feature type="compositionally biased region" description="Low complexity" evidence="1">
    <location>
        <begin position="803"/>
        <end position="812"/>
    </location>
</feature>
<feature type="region of interest" description="Disordered" evidence="1">
    <location>
        <begin position="1701"/>
        <end position="1769"/>
    </location>
</feature>
<dbReference type="OMA" id="IVQVEPC"/>
<feature type="region of interest" description="Disordered" evidence="1">
    <location>
        <begin position="431"/>
        <end position="820"/>
    </location>
</feature>
<feature type="compositionally biased region" description="Basic and acidic residues" evidence="1">
    <location>
        <begin position="459"/>
        <end position="479"/>
    </location>
</feature>
<feature type="compositionally biased region" description="Low complexity" evidence="1">
    <location>
        <begin position="225"/>
        <end position="249"/>
    </location>
</feature>
<feature type="compositionally biased region" description="Basic residues" evidence="1">
    <location>
        <begin position="1259"/>
        <end position="1268"/>
    </location>
</feature>
<feature type="compositionally biased region" description="Low complexity" evidence="1">
    <location>
        <begin position="1479"/>
        <end position="1491"/>
    </location>
</feature>
<feature type="compositionally biased region" description="Basic and acidic residues" evidence="1">
    <location>
        <begin position="676"/>
        <end position="689"/>
    </location>
</feature>
<evidence type="ECO:0000313" key="2">
    <source>
        <dbReference type="EnsemblMetazoa" id="ASTEI08679-PA"/>
    </source>
</evidence>
<organism evidence="2 3">
    <name type="scientific">Anopheles stephensi</name>
    <name type="common">Indo-Pakistan malaria mosquito</name>
    <dbReference type="NCBI Taxonomy" id="30069"/>
    <lineage>
        <taxon>Eukaryota</taxon>
        <taxon>Metazoa</taxon>
        <taxon>Ecdysozoa</taxon>
        <taxon>Arthropoda</taxon>
        <taxon>Hexapoda</taxon>
        <taxon>Insecta</taxon>
        <taxon>Pterygota</taxon>
        <taxon>Neoptera</taxon>
        <taxon>Endopterygota</taxon>
        <taxon>Diptera</taxon>
        <taxon>Nematocera</taxon>
        <taxon>Culicoidea</taxon>
        <taxon>Culicidae</taxon>
        <taxon>Anophelinae</taxon>
        <taxon>Anopheles</taxon>
    </lineage>
</organism>
<feature type="region of interest" description="Disordered" evidence="1">
    <location>
        <begin position="1626"/>
        <end position="1678"/>
    </location>
</feature>
<dbReference type="VEuPathDB" id="VectorBase:ASTEI20_032595"/>
<feature type="compositionally biased region" description="Low complexity" evidence="1">
    <location>
        <begin position="1022"/>
        <end position="1034"/>
    </location>
</feature>
<feature type="region of interest" description="Disordered" evidence="1">
    <location>
        <begin position="331"/>
        <end position="364"/>
    </location>
</feature>
<feature type="compositionally biased region" description="Basic residues" evidence="1">
    <location>
        <begin position="1179"/>
        <end position="1188"/>
    </location>
</feature>
<feature type="compositionally biased region" description="Polar residues" evidence="1">
    <location>
        <begin position="933"/>
        <end position="946"/>
    </location>
</feature>
<dbReference type="VEuPathDB" id="VectorBase:ASTE002902"/>
<feature type="compositionally biased region" description="Basic and acidic residues" evidence="1">
    <location>
        <begin position="1129"/>
        <end position="1143"/>
    </location>
</feature>
<feature type="compositionally biased region" description="Acidic residues" evidence="1">
    <location>
        <begin position="1053"/>
        <end position="1071"/>
    </location>
</feature>
<feature type="compositionally biased region" description="Acidic residues" evidence="1">
    <location>
        <begin position="555"/>
        <end position="584"/>
    </location>
</feature>
<keyword evidence="3" id="KW-1185">Reference proteome</keyword>
<feature type="region of interest" description="Disordered" evidence="1">
    <location>
        <begin position="1109"/>
        <end position="1191"/>
    </location>
</feature>
<name>A0A182YJP3_ANOST</name>
<feature type="compositionally biased region" description="Polar residues" evidence="1">
    <location>
        <begin position="480"/>
        <end position="499"/>
    </location>
</feature>
<feature type="compositionally biased region" description="Polar residues" evidence="1">
    <location>
        <begin position="1546"/>
        <end position="1567"/>
    </location>
</feature>
<dbReference type="VEuPathDB" id="VectorBase:ASTEI08679"/>
<feature type="compositionally biased region" description="Acidic residues" evidence="1">
    <location>
        <begin position="529"/>
        <end position="540"/>
    </location>
</feature>
<feature type="compositionally biased region" description="Basic and acidic residues" evidence="1">
    <location>
        <begin position="1428"/>
        <end position="1442"/>
    </location>
</feature>
<reference evidence="3" key="1">
    <citation type="journal article" date="2014" name="Genome Biol.">
        <title>Genome analysis of a major urban malaria vector mosquito, Anopheles stephensi.</title>
        <authorList>
            <person name="Jiang X."/>
            <person name="Peery A."/>
            <person name="Hall A.B."/>
            <person name="Sharma A."/>
            <person name="Chen X.G."/>
            <person name="Waterhouse R.M."/>
            <person name="Komissarov A."/>
            <person name="Riehle M.M."/>
            <person name="Shouche Y."/>
            <person name="Sharakhova M.V."/>
            <person name="Lawson D."/>
            <person name="Pakpour N."/>
            <person name="Arensburger P."/>
            <person name="Davidson V.L."/>
            <person name="Eiglmeier K."/>
            <person name="Emrich S."/>
            <person name="George P."/>
            <person name="Kennedy R.C."/>
            <person name="Mane S.P."/>
            <person name="Maslen G."/>
            <person name="Oringanje C."/>
            <person name="Qi Y."/>
            <person name="Settlage R."/>
            <person name="Tojo M."/>
            <person name="Tubio J.M."/>
            <person name="Unger M.F."/>
            <person name="Wang B."/>
            <person name="Vernick K.D."/>
            <person name="Ribeiro J.M."/>
            <person name="James A.A."/>
            <person name="Michel K."/>
            <person name="Riehle M.A."/>
            <person name="Luckhart S."/>
            <person name="Sharakhov I.V."/>
            <person name="Tu Z."/>
        </authorList>
    </citation>
    <scope>NUCLEOTIDE SEQUENCE [LARGE SCALE GENOMIC DNA]</scope>
    <source>
        <strain evidence="3">Indian</strain>
    </source>
</reference>
<evidence type="ECO:0000313" key="3">
    <source>
        <dbReference type="Proteomes" id="UP000076408"/>
    </source>
</evidence>